<evidence type="ECO:0000313" key="2">
    <source>
        <dbReference type="EMBL" id="KAK3853008.1"/>
    </source>
</evidence>
<organism evidence="2 3">
    <name type="scientific">Petrolisthes cinctipes</name>
    <name type="common">Flat porcelain crab</name>
    <dbReference type="NCBI Taxonomy" id="88211"/>
    <lineage>
        <taxon>Eukaryota</taxon>
        <taxon>Metazoa</taxon>
        <taxon>Ecdysozoa</taxon>
        <taxon>Arthropoda</taxon>
        <taxon>Crustacea</taxon>
        <taxon>Multicrustacea</taxon>
        <taxon>Malacostraca</taxon>
        <taxon>Eumalacostraca</taxon>
        <taxon>Eucarida</taxon>
        <taxon>Decapoda</taxon>
        <taxon>Pleocyemata</taxon>
        <taxon>Anomura</taxon>
        <taxon>Galatheoidea</taxon>
        <taxon>Porcellanidae</taxon>
        <taxon>Petrolisthes</taxon>
    </lineage>
</organism>
<feature type="compositionally biased region" description="Basic and acidic residues" evidence="1">
    <location>
        <begin position="1"/>
        <end position="18"/>
    </location>
</feature>
<sequence length="69" mass="7579">MNLGSHGKEQRRGSDLFRRGSANLPPIVLENKMALEPPEKYGNTLAPPPTTDGVVTYDIRKTTEENTPA</sequence>
<name>A0AAE1BMA4_PETCI</name>
<keyword evidence="3" id="KW-1185">Reference proteome</keyword>
<dbReference type="AlphaFoldDB" id="A0AAE1BMA4"/>
<dbReference type="Proteomes" id="UP001286313">
    <property type="component" value="Unassembled WGS sequence"/>
</dbReference>
<comment type="caution">
    <text evidence="2">The sequence shown here is derived from an EMBL/GenBank/DDBJ whole genome shotgun (WGS) entry which is preliminary data.</text>
</comment>
<accession>A0AAE1BMA4</accession>
<evidence type="ECO:0000313" key="3">
    <source>
        <dbReference type="Proteomes" id="UP001286313"/>
    </source>
</evidence>
<gene>
    <name evidence="2" type="ORF">Pcinc_040432</name>
</gene>
<evidence type="ECO:0000256" key="1">
    <source>
        <dbReference type="SAM" id="MobiDB-lite"/>
    </source>
</evidence>
<proteinExistence type="predicted"/>
<dbReference type="EMBL" id="JAWQEG010007144">
    <property type="protein sequence ID" value="KAK3853008.1"/>
    <property type="molecule type" value="Genomic_DNA"/>
</dbReference>
<reference evidence="2" key="1">
    <citation type="submission" date="2023-10" db="EMBL/GenBank/DDBJ databases">
        <title>Genome assemblies of two species of porcelain crab, Petrolisthes cinctipes and Petrolisthes manimaculis (Anomura: Porcellanidae).</title>
        <authorList>
            <person name="Angst P."/>
        </authorList>
    </citation>
    <scope>NUCLEOTIDE SEQUENCE</scope>
    <source>
        <strain evidence="2">PB745_01</strain>
        <tissue evidence="2">Gill</tissue>
    </source>
</reference>
<feature type="region of interest" description="Disordered" evidence="1">
    <location>
        <begin position="1"/>
        <end position="25"/>
    </location>
</feature>
<protein>
    <submittedName>
        <fullName evidence="2">Uncharacterized protein</fullName>
    </submittedName>
</protein>